<keyword evidence="2" id="KW-0648">Protein biosynthesis</keyword>
<evidence type="ECO:0000259" key="5">
    <source>
        <dbReference type="SMART" id="SM00889"/>
    </source>
</evidence>
<organism evidence="6">
    <name type="scientific">marine sediment metagenome</name>
    <dbReference type="NCBI Taxonomy" id="412755"/>
    <lineage>
        <taxon>unclassified sequences</taxon>
        <taxon>metagenomes</taxon>
        <taxon>ecological metagenomes</taxon>
    </lineage>
</organism>
<dbReference type="Pfam" id="PF03764">
    <property type="entry name" value="EFG_IV"/>
    <property type="match status" value="1"/>
</dbReference>
<comment type="caution">
    <text evidence="6">The sequence shown here is derived from an EMBL/GenBank/DDBJ whole genome shotgun (WGS) entry which is preliminary data.</text>
</comment>
<dbReference type="InterPro" id="IPR035647">
    <property type="entry name" value="EFG_III/V"/>
</dbReference>
<protein>
    <recommendedName>
        <fullName evidence="7">Elongation factor EFG domain-containing protein</fullName>
    </recommendedName>
</protein>
<dbReference type="SMART" id="SM00838">
    <property type="entry name" value="EFG_C"/>
    <property type="match status" value="1"/>
</dbReference>
<dbReference type="InterPro" id="IPR020568">
    <property type="entry name" value="Ribosomal_Su5_D2-typ_SF"/>
</dbReference>
<dbReference type="SUPFAM" id="SSF54211">
    <property type="entry name" value="Ribosomal protein S5 domain 2-like"/>
    <property type="match status" value="1"/>
</dbReference>
<dbReference type="GO" id="GO:0006412">
    <property type="term" value="P:translation"/>
    <property type="evidence" value="ECO:0007669"/>
    <property type="project" value="UniProtKB-KW"/>
</dbReference>
<dbReference type="Pfam" id="PF00679">
    <property type="entry name" value="EFG_C"/>
    <property type="match status" value="1"/>
</dbReference>
<dbReference type="SUPFAM" id="SSF54980">
    <property type="entry name" value="EF-G C-terminal domain-like"/>
    <property type="match status" value="1"/>
</dbReference>
<dbReference type="PANTHER" id="PTHR43261">
    <property type="entry name" value="TRANSLATION ELONGATION FACTOR G-RELATED"/>
    <property type="match status" value="1"/>
</dbReference>
<reference evidence="6" key="1">
    <citation type="journal article" date="2014" name="Front. Microbiol.">
        <title>High frequency of phylogenetically diverse reductive dehalogenase-homologous genes in deep subseafloor sedimentary metagenomes.</title>
        <authorList>
            <person name="Kawai M."/>
            <person name="Futagami T."/>
            <person name="Toyoda A."/>
            <person name="Takaki Y."/>
            <person name="Nishi S."/>
            <person name="Hori S."/>
            <person name="Arai W."/>
            <person name="Tsubouchi T."/>
            <person name="Morono Y."/>
            <person name="Uchiyama I."/>
            <person name="Ito T."/>
            <person name="Fujiyama A."/>
            <person name="Inagaki F."/>
            <person name="Takami H."/>
        </authorList>
    </citation>
    <scope>NUCLEOTIDE SEQUENCE</scope>
    <source>
        <strain evidence="6">Expedition CK06-06</strain>
    </source>
</reference>
<evidence type="ECO:0000256" key="3">
    <source>
        <dbReference type="ARBA" id="ARBA00023134"/>
    </source>
</evidence>
<feature type="domain" description="Elongation factor EFG" evidence="4">
    <location>
        <begin position="78"/>
        <end position="165"/>
    </location>
</feature>
<dbReference type="GO" id="GO:0005525">
    <property type="term" value="F:GTP binding"/>
    <property type="evidence" value="ECO:0007669"/>
    <property type="project" value="UniProtKB-KW"/>
</dbReference>
<dbReference type="Gene3D" id="3.30.230.10">
    <property type="match status" value="1"/>
</dbReference>
<dbReference type="InterPro" id="IPR035649">
    <property type="entry name" value="EFG_V"/>
</dbReference>
<dbReference type="CDD" id="cd03713">
    <property type="entry name" value="EFG_mtEFG_C"/>
    <property type="match status" value="1"/>
</dbReference>
<dbReference type="InterPro" id="IPR014721">
    <property type="entry name" value="Ribsml_uS5_D2-typ_fold_subgr"/>
</dbReference>
<evidence type="ECO:0000256" key="2">
    <source>
        <dbReference type="ARBA" id="ARBA00022917"/>
    </source>
</evidence>
<dbReference type="FunFam" id="3.30.70.240:FF:000001">
    <property type="entry name" value="Elongation factor G"/>
    <property type="match status" value="1"/>
</dbReference>
<feature type="domain" description="Translation elongation factor EFG/EF2" evidence="5">
    <location>
        <begin position="1"/>
        <end position="76"/>
    </location>
</feature>
<accession>X1L8Q9</accession>
<dbReference type="InterPro" id="IPR000640">
    <property type="entry name" value="EFG_V-like"/>
</dbReference>
<dbReference type="GO" id="GO:0032790">
    <property type="term" value="P:ribosome disassembly"/>
    <property type="evidence" value="ECO:0007669"/>
    <property type="project" value="TreeGrafter"/>
</dbReference>
<keyword evidence="1" id="KW-0547">Nucleotide-binding</keyword>
<dbReference type="Gene3D" id="3.30.70.240">
    <property type="match status" value="1"/>
</dbReference>
<evidence type="ECO:0000313" key="6">
    <source>
        <dbReference type="EMBL" id="GAI15433.1"/>
    </source>
</evidence>
<proteinExistence type="predicted"/>
<gene>
    <name evidence="6" type="ORF">S06H3_16207</name>
</gene>
<evidence type="ECO:0008006" key="7">
    <source>
        <dbReference type="Google" id="ProtNLM"/>
    </source>
</evidence>
<sequence>FEFVNKITGGAMPRQYIPAVEKGIREAMSEGILAGYPVVDLRVTLYDGSFHEVDSSDMAFKIAGALSFKTGFRQADPVLLEPIMSMEICVPDEYMGDVIGDLNSRRGKVIGIEPKEGNQIIKAMVPMVEVLRYEPDLRSMTQGKGIATMKLSCYEELPPHLSEKIFAASKTKEK</sequence>
<dbReference type="SMART" id="SM00889">
    <property type="entry name" value="EFG_IV"/>
    <property type="match status" value="1"/>
</dbReference>
<keyword evidence="3" id="KW-0342">GTP-binding</keyword>
<dbReference type="EMBL" id="BARV01008008">
    <property type="protein sequence ID" value="GAI15433.1"/>
    <property type="molecule type" value="Genomic_DNA"/>
</dbReference>
<dbReference type="InterPro" id="IPR005517">
    <property type="entry name" value="Transl_elong_EFG/EF2_IV"/>
</dbReference>
<evidence type="ECO:0000259" key="4">
    <source>
        <dbReference type="SMART" id="SM00838"/>
    </source>
</evidence>
<feature type="non-terminal residue" evidence="6">
    <location>
        <position position="1"/>
    </location>
</feature>
<evidence type="ECO:0000256" key="1">
    <source>
        <dbReference type="ARBA" id="ARBA00022741"/>
    </source>
</evidence>
<name>X1L8Q9_9ZZZZ</name>
<dbReference type="PANTHER" id="PTHR43261:SF1">
    <property type="entry name" value="RIBOSOME-RELEASING FACTOR 2, MITOCHONDRIAL"/>
    <property type="match status" value="1"/>
</dbReference>
<dbReference type="AlphaFoldDB" id="X1L8Q9"/>